<dbReference type="EMBL" id="JASDDK010000001">
    <property type="protein sequence ID" value="MDN3491714.1"/>
    <property type="molecule type" value="Genomic_DNA"/>
</dbReference>
<accession>A0ABT7ZRW9</accession>
<organism evidence="1 2">
    <name type="scientific">Winogradskyella bathintestinalis</name>
    <dbReference type="NCBI Taxonomy" id="3035208"/>
    <lineage>
        <taxon>Bacteria</taxon>
        <taxon>Pseudomonadati</taxon>
        <taxon>Bacteroidota</taxon>
        <taxon>Flavobacteriia</taxon>
        <taxon>Flavobacteriales</taxon>
        <taxon>Flavobacteriaceae</taxon>
        <taxon>Winogradskyella</taxon>
    </lineage>
</organism>
<sequence length="45" mass="5395">MQTTLNEALNELKLSYMNVRPNLDDVLAELKVEEANYYRRRVMHI</sequence>
<name>A0ABT7ZRW9_9FLAO</name>
<gene>
    <name evidence="1" type="ORF">QMA06_03205</name>
</gene>
<keyword evidence="2" id="KW-1185">Reference proteome</keyword>
<comment type="caution">
    <text evidence="1">The sequence shown here is derived from an EMBL/GenBank/DDBJ whole genome shotgun (WGS) entry which is preliminary data.</text>
</comment>
<dbReference type="Proteomes" id="UP001231197">
    <property type="component" value="Unassembled WGS sequence"/>
</dbReference>
<dbReference type="RefSeq" id="WP_290205407.1">
    <property type="nucleotide sequence ID" value="NZ_JASDDK010000001.1"/>
</dbReference>
<proteinExistence type="predicted"/>
<reference evidence="1 2" key="1">
    <citation type="journal article" date="2023" name="Int. J. Syst. Evol. Microbiol.">
        <title>Winogradskyella bathintestinalis sp. nov., isolated from the intestine of the deep-sea loosejaw dragonfish, Malacosteus niger.</title>
        <authorList>
            <person name="Uniacke-Lowe S."/>
            <person name="Johnson C.N."/>
            <person name="Stanton C."/>
            <person name="Hill C."/>
            <person name="Ross P."/>
        </authorList>
    </citation>
    <scope>NUCLEOTIDE SEQUENCE [LARGE SCALE GENOMIC DNA]</scope>
    <source>
        <strain evidence="1 2">APC 3343</strain>
    </source>
</reference>
<protein>
    <submittedName>
        <fullName evidence="1">Uncharacterized protein</fullName>
    </submittedName>
</protein>
<evidence type="ECO:0000313" key="1">
    <source>
        <dbReference type="EMBL" id="MDN3491714.1"/>
    </source>
</evidence>
<evidence type="ECO:0000313" key="2">
    <source>
        <dbReference type="Proteomes" id="UP001231197"/>
    </source>
</evidence>